<sequence length="126" mass="14890">MSVFINIQKEIVVTDYYEKYGLKVVKGSDKAILNRIQEVYYLNLKSFASKIKLEFDLLMELINYSPGINEYLAYYRDENYKFIRVLELAGRNELVGGLRGRVPNLEALRKTREQAYKLHNQLMEKE</sequence>
<proteinExistence type="predicted"/>
<dbReference type="AlphaFoldDB" id="A0A1G8WG01"/>
<evidence type="ECO:0000313" key="2">
    <source>
        <dbReference type="Proteomes" id="UP000198694"/>
    </source>
</evidence>
<name>A0A1G8WG01_9BACI</name>
<evidence type="ECO:0000313" key="1">
    <source>
        <dbReference type="EMBL" id="SDJ77141.1"/>
    </source>
</evidence>
<dbReference type="RefSeq" id="WP_093211231.1">
    <property type="nucleotide sequence ID" value="NZ_FNFL01000001.1"/>
</dbReference>
<dbReference type="Proteomes" id="UP000198694">
    <property type="component" value="Unassembled WGS sequence"/>
</dbReference>
<gene>
    <name evidence="1" type="ORF">SAMN05216243_0776</name>
</gene>
<protein>
    <submittedName>
        <fullName evidence="1">Uncharacterized protein</fullName>
    </submittedName>
</protein>
<keyword evidence="2" id="KW-1185">Reference proteome</keyword>
<reference evidence="1 2" key="1">
    <citation type="submission" date="2016-10" db="EMBL/GenBank/DDBJ databases">
        <authorList>
            <person name="de Groot N.N."/>
        </authorList>
    </citation>
    <scope>NUCLEOTIDE SEQUENCE [LARGE SCALE GENOMIC DNA]</scope>
    <source>
        <strain evidence="1 2">CGMCC 1.6502</strain>
    </source>
</reference>
<accession>A0A1G8WG01</accession>
<organism evidence="1 2">
    <name type="scientific">Sediminibacillus albus</name>
    <dbReference type="NCBI Taxonomy" id="407036"/>
    <lineage>
        <taxon>Bacteria</taxon>
        <taxon>Bacillati</taxon>
        <taxon>Bacillota</taxon>
        <taxon>Bacilli</taxon>
        <taxon>Bacillales</taxon>
        <taxon>Bacillaceae</taxon>
        <taxon>Sediminibacillus</taxon>
    </lineage>
</organism>
<dbReference type="EMBL" id="FNFL01000001">
    <property type="protein sequence ID" value="SDJ77141.1"/>
    <property type="molecule type" value="Genomic_DNA"/>
</dbReference>